<evidence type="ECO:0000313" key="1">
    <source>
        <dbReference type="EMBL" id="GGF89435.1"/>
    </source>
</evidence>
<accession>A0A917FMI5</accession>
<protein>
    <recommendedName>
        <fullName evidence="3">DUF3219 domain-containing protein</fullName>
    </recommendedName>
</protein>
<evidence type="ECO:0000313" key="2">
    <source>
        <dbReference type="Proteomes" id="UP000644756"/>
    </source>
</evidence>
<name>A0A917FMI5_9BACL</name>
<dbReference type="Gene3D" id="2.40.30.80">
    <property type="entry name" value="YkvR-like"/>
    <property type="match status" value="1"/>
</dbReference>
<comment type="caution">
    <text evidence="1">The sequence shown here is derived from an EMBL/GenBank/DDBJ whole genome shotgun (WGS) entry which is preliminary data.</text>
</comment>
<dbReference type="Proteomes" id="UP000644756">
    <property type="component" value="Unassembled WGS sequence"/>
</dbReference>
<evidence type="ECO:0008006" key="3">
    <source>
        <dbReference type="Google" id="ProtNLM"/>
    </source>
</evidence>
<dbReference type="InterPro" id="IPR021596">
    <property type="entry name" value="DUF3219"/>
</dbReference>
<reference evidence="1" key="2">
    <citation type="submission" date="2020-09" db="EMBL/GenBank/DDBJ databases">
        <authorList>
            <person name="Sun Q."/>
            <person name="Zhou Y."/>
        </authorList>
    </citation>
    <scope>NUCLEOTIDE SEQUENCE</scope>
    <source>
        <strain evidence="1">CGMCC 1.12987</strain>
    </source>
</reference>
<dbReference type="RefSeq" id="WP_188528411.1">
    <property type="nucleotide sequence ID" value="NZ_BMGR01000001.1"/>
</dbReference>
<dbReference type="InterPro" id="IPR023105">
    <property type="entry name" value="YkvR-like_sf"/>
</dbReference>
<dbReference type="AlphaFoldDB" id="A0A917FMI5"/>
<dbReference type="Pfam" id="PF11514">
    <property type="entry name" value="DUF3219"/>
    <property type="match status" value="1"/>
</dbReference>
<gene>
    <name evidence="1" type="ORF">GCM10010916_03470</name>
</gene>
<proteinExistence type="predicted"/>
<dbReference type="EMBL" id="BMGR01000001">
    <property type="protein sequence ID" value="GGF89435.1"/>
    <property type="molecule type" value="Genomic_DNA"/>
</dbReference>
<dbReference type="SUPFAM" id="SSF159173">
    <property type="entry name" value="YkvR-like"/>
    <property type="match status" value="1"/>
</dbReference>
<reference evidence="1" key="1">
    <citation type="journal article" date="2014" name="Int. J. Syst. Evol. Microbiol.">
        <title>Complete genome sequence of Corynebacterium casei LMG S-19264T (=DSM 44701T), isolated from a smear-ripened cheese.</title>
        <authorList>
            <consortium name="US DOE Joint Genome Institute (JGI-PGF)"/>
            <person name="Walter F."/>
            <person name="Albersmeier A."/>
            <person name="Kalinowski J."/>
            <person name="Ruckert C."/>
        </authorList>
    </citation>
    <scope>NUCLEOTIDE SEQUENCE</scope>
    <source>
        <strain evidence="1">CGMCC 1.12987</strain>
    </source>
</reference>
<sequence>MVEEVILDHMTISVTNYKEDIVNNASGKESKQISFEFKVRGRQDYHDITVLLYNTTFDVSVPGKSLKFRGTINHYSTSVPNFEDEHSAVDFKLGLIEV</sequence>
<organism evidence="1 2">
    <name type="scientific">Paenibacillus abyssi</name>
    <dbReference type="NCBI Taxonomy" id="1340531"/>
    <lineage>
        <taxon>Bacteria</taxon>
        <taxon>Bacillati</taxon>
        <taxon>Bacillota</taxon>
        <taxon>Bacilli</taxon>
        <taxon>Bacillales</taxon>
        <taxon>Paenibacillaceae</taxon>
        <taxon>Paenibacillus</taxon>
    </lineage>
</organism>
<keyword evidence="2" id="KW-1185">Reference proteome</keyword>